<feature type="transmembrane region" description="Helical" evidence="1">
    <location>
        <begin position="12"/>
        <end position="35"/>
    </location>
</feature>
<feature type="transmembrane region" description="Helical" evidence="1">
    <location>
        <begin position="47"/>
        <end position="68"/>
    </location>
</feature>
<organism evidence="2 3">
    <name type="scientific">Erysipelothrix larvae</name>
    <dbReference type="NCBI Taxonomy" id="1514105"/>
    <lineage>
        <taxon>Bacteria</taxon>
        <taxon>Bacillati</taxon>
        <taxon>Bacillota</taxon>
        <taxon>Erysipelotrichia</taxon>
        <taxon>Erysipelotrichales</taxon>
        <taxon>Erysipelotrichaceae</taxon>
        <taxon>Erysipelothrix</taxon>
    </lineage>
</organism>
<dbReference type="Proteomes" id="UP000063781">
    <property type="component" value="Chromosome"/>
</dbReference>
<proteinExistence type="predicted"/>
<gene>
    <name evidence="2" type="ORF">AOC36_01205</name>
</gene>
<dbReference type="RefSeq" id="WP_067630261.1">
    <property type="nucleotide sequence ID" value="NZ_CP013213.1"/>
</dbReference>
<feature type="transmembrane region" description="Helical" evidence="1">
    <location>
        <begin position="74"/>
        <end position="94"/>
    </location>
</feature>
<evidence type="ECO:0000256" key="1">
    <source>
        <dbReference type="SAM" id="Phobius"/>
    </source>
</evidence>
<dbReference type="EMBL" id="CP013213">
    <property type="protein sequence ID" value="AMC92658.1"/>
    <property type="molecule type" value="Genomic_DNA"/>
</dbReference>
<keyword evidence="1" id="KW-0472">Membrane</keyword>
<protein>
    <submittedName>
        <fullName evidence="2">Uncharacterized protein</fullName>
    </submittedName>
</protein>
<accession>A0A120JTE7</accession>
<keyword evidence="1" id="KW-1133">Transmembrane helix</keyword>
<sequence>MKTFCKKQTTFLIISVVFLVPFYISVYQFLLGKMLPVDGSAVHLSKFLLFLFSTFALFGLIEYVFLLLRSLFKVFVYFCWFKTIQYYVIYPFIFDGNIKFRPLRLLNSKETQRDVFLLNLLREIPEGFKEEKMQKRFKTGIRINEVSSIFSMTIIALFLYPNFGFFVIPLFIGNVILTIMQGYALYDYRLVGPKQVGTSLTLEEYFLTGNLSPSLGVKNYRHYLERYIETQETSHIEILLSVFENYMFLYLCEATSGEALGSDDVKTIYSKIVSPSLNDLYSIKGITRQLRNRQLLTLIGSIGRKYDKTDYIELYFQLSQQYVLDLHNNSKVPISDAISETFVSFDNFVRKDGHLTTTNPYLVPLFGALSYEMKIEKELIDYLLLS</sequence>
<keyword evidence="3" id="KW-1185">Reference proteome</keyword>
<evidence type="ECO:0000313" key="3">
    <source>
        <dbReference type="Proteomes" id="UP000063781"/>
    </source>
</evidence>
<reference evidence="2 3" key="1">
    <citation type="submission" date="2015-10" db="EMBL/GenBank/DDBJ databases">
        <title>Erysipelothrix larvae sp. LV19 isolated from the larval gut of the rhinoceros beetle, Trypoxylus dichotomus.</title>
        <authorList>
            <person name="Lim S."/>
            <person name="Kim B.-C."/>
        </authorList>
    </citation>
    <scope>NUCLEOTIDE SEQUENCE [LARGE SCALE GENOMIC DNA]</scope>
    <source>
        <strain evidence="2 3">LV19</strain>
    </source>
</reference>
<dbReference type="KEGG" id="erl:AOC36_01205"/>
<keyword evidence="1" id="KW-0812">Transmembrane</keyword>
<dbReference type="AlphaFoldDB" id="A0A120JTE7"/>
<evidence type="ECO:0000313" key="2">
    <source>
        <dbReference type="EMBL" id="AMC92658.1"/>
    </source>
</evidence>
<name>A0A120JTE7_9FIRM</name>